<protein>
    <submittedName>
        <fullName evidence="1">Uncharacterized protein</fullName>
    </submittedName>
</protein>
<dbReference type="Proteomes" id="UP000463868">
    <property type="component" value="Chromosome"/>
</dbReference>
<organism evidence="1 2">
    <name type="scientific">Acinetobacter haemolyticus</name>
    <dbReference type="NCBI Taxonomy" id="29430"/>
    <lineage>
        <taxon>Bacteria</taxon>
        <taxon>Pseudomonadati</taxon>
        <taxon>Pseudomonadota</taxon>
        <taxon>Gammaproteobacteria</taxon>
        <taxon>Moraxellales</taxon>
        <taxon>Moraxellaceae</taxon>
        <taxon>Acinetobacter</taxon>
    </lineage>
</organism>
<reference evidence="1 2" key="1">
    <citation type="submission" date="2018-08" db="EMBL/GenBank/DDBJ databases">
        <title>Analysis of the genomic diversity of Mexican Acinetobacter haemolyticus clinical isolates.</title>
        <authorList>
            <person name="Castro-Jaimes S."/>
            <person name="Cevallos M.A."/>
        </authorList>
    </citation>
    <scope>NUCLEOTIDE SEQUENCE [LARGE SCALE GENOMIC DNA]</scope>
    <source>
        <strain evidence="1 2">AN43</strain>
    </source>
</reference>
<gene>
    <name evidence="1" type="ORF">AhaeAN43_00665</name>
</gene>
<evidence type="ECO:0000313" key="2">
    <source>
        <dbReference type="Proteomes" id="UP000463868"/>
    </source>
</evidence>
<sequence>MNIFNIKDLIAKHAIIFSSTDSEISIHIFMESFIYKDEIVSPIIRLDDIDLPSTKLCDLVNKSLSFNQGDLTGSIYLGGVHHPVDVIGLSFFLSRQNKLTVLVKGLYNFEYEGLDGVANEAFVLNTLLSSCDVNED</sequence>
<dbReference type="EMBL" id="CP031976">
    <property type="protein sequence ID" value="QHI12001.1"/>
    <property type="molecule type" value="Genomic_DNA"/>
</dbReference>
<accession>A0A372MU10</accession>
<dbReference type="GeneID" id="56327709"/>
<name>A0A372MU10_ACIHA</name>
<dbReference type="AlphaFoldDB" id="A0A372MU10"/>
<evidence type="ECO:0000313" key="1">
    <source>
        <dbReference type="EMBL" id="QHI12001.1"/>
    </source>
</evidence>
<dbReference type="RefSeq" id="WP_005087262.1">
    <property type="nucleotide sequence ID" value="NZ_BBSE01000015.1"/>
</dbReference>
<proteinExistence type="predicted"/>